<gene>
    <name evidence="4" type="ORF">GPJ59_16735</name>
</gene>
<dbReference type="PANTHER" id="PTHR46470">
    <property type="entry name" value="N-ACYLNEURAMINATE-9-PHOSPHATASE"/>
    <property type="match status" value="1"/>
</dbReference>
<dbReference type="RefSeq" id="WP_219667947.1">
    <property type="nucleotide sequence ID" value="NZ_WTFF01000108.1"/>
</dbReference>
<keyword evidence="5" id="KW-1185">Reference proteome</keyword>
<dbReference type="Gene3D" id="3.40.50.1000">
    <property type="entry name" value="HAD superfamily/HAD-like"/>
    <property type="match status" value="1"/>
</dbReference>
<dbReference type="InterPro" id="IPR006439">
    <property type="entry name" value="HAD-SF_hydro_IA"/>
</dbReference>
<keyword evidence="2 4" id="KW-0378">Hydrolase</keyword>
<name>A0ABS6Z6V0_9ACTN</name>
<protein>
    <submittedName>
        <fullName evidence="4">HAD-IA family hydrolase</fullName>
    </submittedName>
</protein>
<dbReference type="Proteomes" id="UP000812013">
    <property type="component" value="Unassembled WGS sequence"/>
</dbReference>
<dbReference type="EMBL" id="WTFF01000108">
    <property type="protein sequence ID" value="MBW5483491.1"/>
    <property type="molecule type" value="Genomic_DNA"/>
</dbReference>
<dbReference type="SUPFAM" id="SSF56784">
    <property type="entry name" value="HAD-like"/>
    <property type="match status" value="1"/>
</dbReference>
<dbReference type="PANTHER" id="PTHR46470:SF4">
    <property type="entry name" value="5-AMINO-6-(5-PHOSPHO-D-RIBITYLAMINO)URACIL PHOSPHATASE YIGB"/>
    <property type="match status" value="1"/>
</dbReference>
<evidence type="ECO:0000313" key="4">
    <source>
        <dbReference type="EMBL" id="MBW5483491.1"/>
    </source>
</evidence>
<accession>A0ABS6Z6V0</accession>
<organism evidence="4 5">
    <name type="scientific">Streptomyces bambusae</name>
    <dbReference type="NCBI Taxonomy" id="1550616"/>
    <lineage>
        <taxon>Bacteria</taxon>
        <taxon>Bacillati</taxon>
        <taxon>Actinomycetota</taxon>
        <taxon>Actinomycetes</taxon>
        <taxon>Kitasatosporales</taxon>
        <taxon>Streptomycetaceae</taxon>
        <taxon>Streptomyces</taxon>
    </lineage>
</organism>
<keyword evidence="3" id="KW-0460">Magnesium</keyword>
<evidence type="ECO:0000256" key="1">
    <source>
        <dbReference type="ARBA" id="ARBA00001946"/>
    </source>
</evidence>
<dbReference type="GO" id="GO:0016787">
    <property type="term" value="F:hydrolase activity"/>
    <property type="evidence" value="ECO:0007669"/>
    <property type="project" value="UniProtKB-KW"/>
</dbReference>
<dbReference type="InterPro" id="IPR023214">
    <property type="entry name" value="HAD_sf"/>
</dbReference>
<evidence type="ECO:0000256" key="3">
    <source>
        <dbReference type="ARBA" id="ARBA00022842"/>
    </source>
</evidence>
<evidence type="ECO:0000313" key="5">
    <source>
        <dbReference type="Proteomes" id="UP000812013"/>
    </source>
</evidence>
<reference evidence="4 5" key="1">
    <citation type="submission" date="2019-12" db="EMBL/GenBank/DDBJ databases">
        <title>Genome sequence of Streptomyces bambusae.</title>
        <authorList>
            <person name="Bansal K."/>
            <person name="Choksket S."/>
            <person name="Korpole S."/>
            <person name="Patil P.B."/>
        </authorList>
    </citation>
    <scope>NUCLEOTIDE SEQUENCE [LARGE SCALE GENOMIC DNA]</scope>
    <source>
        <strain evidence="4 5">SK60</strain>
    </source>
</reference>
<dbReference type="Gene3D" id="1.20.120.1600">
    <property type="match status" value="1"/>
</dbReference>
<comment type="cofactor">
    <cofactor evidence="1">
        <name>Mg(2+)</name>
        <dbReference type="ChEBI" id="CHEBI:18420"/>
    </cofactor>
</comment>
<dbReference type="NCBIfam" id="TIGR01509">
    <property type="entry name" value="HAD-SF-IA-v3"/>
    <property type="match status" value="1"/>
</dbReference>
<sequence>MPISAVLWDIDDTLFDYTGADTAGLARHLAEQGLGGRYGSPAQALVRWREATDRHWARFAAGETGFEEQRWDRVRDFLERPAMADEEAAAWFQGYLEHYEASWELFPDVLPALEALAGTHRHGVLSNSSLPNQDRKLRSLGLRERFEVLVCAAELGVSKPEAGAFLAACTALGLEPGEVAYVGDQPEIDARGARDAGLVAVWLDRTGGRGRTPEGVHRIEDLAQLPELLAGHTRFGARSGIR</sequence>
<comment type="caution">
    <text evidence="4">The sequence shown here is derived from an EMBL/GenBank/DDBJ whole genome shotgun (WGS) entry which is preliminary data.</text>
</comment>
<dbReference type="Pfam" id="PF00702">
    <property type="entry name" value="Hydrolase"/>
    <property type="match status" value="1"/>
</dbReference>
<dbReference type="PRINTS" id="PR00413">
    <property type="entry name" value="HADHALOGNASE"/>
</dbReference>
<dbReference type="InterPro" id="IPR036412">
    <property type="entry name" value="HAD-like_sf"/>
</dbReference>
<proteinExistence type="predicted"/>
<dbReference type="SFLD" id="SFLDG01129">
    <property type="entry name" value="C1.5:_HAD__Beta-PGM__Phosphata"/>
    <property type="match status" value="1"/>
</dbReference>
<dbReference type="InterPro" id="IPR051400">
    <property type="entry name" value="HAD-like_hydrolase"/>
</dbReference>
<dbReference type="NCBIfam" id="TIGR01549">
    <property type="entry name" value="HAD-SF-IA-v1"/>
    <property type="match status" value="1"/>
</dbReference>
<dbReference type="SFLD" id="SFLDS00003">
    <property type="entry name" value="Haloacid_Dehalogenase"/>
    <property type="match status" value="1"/>
</dbReference>
<evidence type="ECO:0000256" key="2">
    <source>
        <dbReference type="ARBA" id="ARBA00022801"/>
    </source>
</evidence>